<reference evidence="3 4" key="1">
    <citation type="submission" date="2020-08" db="EMBL/GenBank/DDBJ databases">
        <title>Hymenobacter sp.</title>
        <authorList>
            <person name="Kim M.K."/>
        </authorList>
    </citation>
    <scope>NUCLEOTIDE SEQUENCE [LARGE SCALE GENOMIC DNA]</scope>
    <source>
        <strain evidence="3 4">BT507</strain>
    </source>
</reference>
<comment type="caution">
    <text evidence="3">The sequence shown here is derived from an EMBL/GenBank/DDBJ whole genome shotgun (WGS) entry which is preliminary data.</text>
</comment>
<protein>
    <submittedName>
        <fullName evidence="3">PorT family protein</fullName>
    </submittedName>
</protein>
<feature type="domain" description="Outer membrane protein beta-barrel" evidence="2">
    <location>
        <begin position="49"/>
        <end position="234"/>
    </location>
</feature>
<dbReference type="InterPro" id="IPR025665">
    <property type="entry name" value="Beta-barrel_OMP_2"/>
</dbReference>
<sequence length="254" mass="27180">MQTKRLFGRLAAACLFLTVSISTTQAQVRRPTTYSTLGRRPVYTAPKAASTTNGVQLGIRAGVNVADWHGDAVQSVMSLADYTNGAVTRETRTGFHAGLYATLPLGERFAIEPGVLYSEKGTQLRGTASVPGFEVLSANVTATARTAYVDVPVLAKAYLTRGLYLYAGPQASFLVSSKVRVAAGALGFTAFRQDFDTKNQFRSVDFAAVGGLGYQFDSGFGLSAGYDYGLSSLDKNNSFQAQNRVIKASLNYSF</sequence>
<evidence type="ECO:0000313" key="3">
    <source>
        <dbReference type="EMBL" id="MBC6611019.1"/>
    </source>
</evidence>
<keyword evidence="4" id="KW-1185">Reference proteome</keyword>
<evidence type="ECO:0000259" key="2">
    <source>
        <dbReference type="Pfam" id="PF13568"/>
    </source>
</evidence>
<accession>A0ABR7MIV0</accession>
<feature type="signal peptide" evidence="1">
    <location>
        <begin position="1"/>
        <end position="26"/>
    </location>
</feature>
<dbReference type="EMBL" id="JACSCY010000005">
    <property type="protein sequence ID" value="MBC6611019.1"/>
    <property type="molecule type" value="Genomic_DNA"/>
</dbReference>
<evidence type="ECO:0000256" key="1">
    <source>
        <dbReference type="SAM" id="SignalP"/>
    </source>
</evidence>
<dbReference type="SUPFAM" id="SSF56925">
    <property type="entry name" value="OMPA-like"/>
    <property type="match status" value="1"/>
</dbReference>
<feature type="chain" id="PRO_5045321201" evidence="1">
    <location>
        <begin position="27"/>
        <end position="254"/>
    </location>
</feature>
<keyword evidence="1" id="KW-0732">Signal</keyword>
<name>A0ABR7MIV0_9BACT</name>
<dbReference type="Pfam" id="PF13568">
    <property type="entry name" value="OMP_b-brl_2"/>
    <property type="match status" value="1"/>
</dbReference>
<evidence type="ECO:0000313" key="4">
    <source>
        <dbReference type="Proteomes" id="UP000622017"/>
    </source>
</evidence>
<dbReference type="RefSeq" id="WP_187319307.1">
    <property type="nucleotide sequence ID" value="NZ_JACSCY010000005.1"/>
</dbReference>
<proteinExistence type="predicted"/>
<dbReference type="InterPro" id="IPR011250">
    <property type="entry name" value="OMP/PagP_B-barrel"/>
</dbReference>
<organism evidence="3 4">
    <name type="scientific">Hymenobacter citatus</name>
    <dbReference type="NCBI Taxonomy" id="2763506"/>
    <lineage>
        <taxon>Bacteria</taxon>
        <taxon>Pseudomonadati</taxon>
        <taxon>Bacteroidota</taxon>
        <taxon>Cytophagia</taxon>
        <taxon>Cytophagales</taxon>
        <taxon>Hymenobacteraceae</taxon>
        <taxon>Hymenobacter</taxon>
    </lineage>
</organism>
<dbReference type="Proteomes" id="UP000622017">
    <property type="component" value="Unassembled WGS sequence"/>
</dbReference>
<gene>
    <name evidence="3" type="ORF">H8B15_08795</name>
</gene>